<dbReference type="Proteomes" id="UP000027135">
    <property type="component" value="Unassembled WGS sequence"/>
</dbReference>
<protein>
    <submittedName>
        <fullName evidence="2">Uncharacterized protein</fullName>
    </submittedName>
</protein>
<accession>A0A067QT22</accession>
<reference evidence="2 3" key="1">
    <citation type="journal article" date="2014" name="Nat. Commun.">
        <title>Molecular traces of alternative social organization in a termite genome.</title>
        <authorList>
            <person name="Terrapon N."/>
            <person name="Li C."/>
            <person name="Robertson H.M."/>
            <person name="Ji L."/>
            <person name="Meng X."/>
            <person name="Booth W."/>
            <person name="Chen Z."/>
            <person name="Childers C.P."/>
            <person name="Glastad K.M."/>
            <person name="Gokhale K."/>
            <person name="Gowin J."/>
            <person name="Gronenberg W."/>
            <person name="Hermansen R.A."/>
            <person name="Hu H."/>
            <person name="Hunt B.G."/>
            <person name="Huylmans A.K."/>
            <person name="Khalil S.M."/>
            <person name="Mitchell R.D."/>
            <person name="Munoz-Torres M.C."/>
            <person name="Mustard J.A."/>
            <person name="Pan H."/>
            <person name="Reese J.T."/>
            <person name="Scharf M.E."/>
            <person name="Sun F."/>
            <person name="Vogel H."/>
            <person name="Xiao J."/>
            <person name="Yang W."/>
            <person name="Yang Z."/>
            <person name="Yang Z."/>
            <person name="Zhou J."/>
            <person name="Zhu J."/>
            <person name="Brent C.S."/>
            <person name="Elsik C.G."/>
            <person name="Goodisman M.A."/>
            <person name="Liberles D.A."/>
            <person name="Roe R.M."/>
            <person name="Vargo E.L."/>
            <person name="Vilcinskas A."/>
            <person name="Wang J."/>
            <person name="Bornberg-Bauer E."/>
            <person name="Korb J."/>
            <person name="Zhang G."/>
            <person name="Liebig J."/>
        </authorList>
    </citation>
    <scope>NUCLEOTIDE SEQUENCE [LARGE SCALE GENOMIC DNA]</scope>
    <source>
        <tissue evidence="2">Whole organism</tissue>
    </source>
</reference>
<gene>
    <name evidence="2" type="ORF">L798_01541</name>
</gene>
<sequence length="356" mass="38207">MTSADSSDPKAPPQTPVLTVACRMLRSPSHESVTTDLSLFSVSSIASEAAGVGNRAMRLVTFKSYSDAQLTARGPSPNPDSRGQTTSRPADIPEILWFEEENDLIRSCAVLSSALGLQKSFSTSDISQLPSPDETPHQPPPRCAVSELALNSVQRSGYLLDHPRLDHASRSCSTWVAVGDVASTSQLPSPHGGHNTTAPIVSTPPSFTAADLIRSVNKKVRQTYIRRRLLTTYKALERLSQSEFNLDRLEVTAATAAATVNSTSNPAGGLTTTAVGSGATHLTVPGSTPNTSTSIPTSATSAAVLRVVKQRANKNLPLTIRDVERERGKPLSKYERNMMIFNWLHTLDDSSFEGLQ</sequence>
<evidence type="ECO:0000313" key="3">
    <source>
        <dbReference type="Proteomes" id="UP000027135"/>
    </source>
</evidence>
<dbReference type="OMA" id="FHDIENE"/>
<dbReference type="AlphaFoldDB" id="A0A067QT22"/>
<feature type="compositionally biased region" description="Polar residues" evidence="1">
    <location>
        <begin position="79"/>
        <end position="88"/>
    </location>
</feature>
<organism evidence="2 3">
    <name type="scientific">Zootermopsis nevadensis</name>
    <name type="common">Dampwood termite</name>
    <dbReference type="NCBI Taxonomy" id="136037"/>
    <lineage>
        <taxon>Eukaryota</taxon>
        <taxon>Metazoa</taxon>
        <taxon>Ecdysozoa</taxon>
        <taxon>Arthropoda</taxon>
        <taxon>Hexapoda</taxon>
        <taxon>Insecta</taxon>
        <taxon>Pterygota</taxon>
        <taxon>Neoptera</taxon>
        <taxon>Polyneoptera</taxon>
        <taxon>Dictyoptera</taxon>
        <taxon>Blattodea</taxon>
        <taxon>Blattoidea</taxon>
        <taxon>Termitoidae</taxon>
        <taxon>Termopsidae</taxon>
        <taxon>Zootermopsis</taxon>
    </lineage>
</organism>
<evidence type="ECO:0000256" key="1">
    <source>
        <dbReference type="SAM" id="MobiDB-lite"/>
    </source>
</evidence>
<dbReference type="OrthoDB" id="6130045at2759"/>
<dbReference type="InParanoid" id="A0A067QT22"/>
<dbReference type="eggNOG" id="ENOG502RS0R">
    <property type="taxonomic scope" value="Eukaryota"/>
</dbReference>
<evidence type="ECO:0000313" key="2">
    <source>
        <dbReference type="EMBL" id="KDR08639.1"/>
    </source>
</evidence>
<name>A0A067QT22_ZOONE</name>
<feature type="region of interest" description="Disordered" evidence="1">
    <location>
        <begin position="123"/>
        <end position="142"/>
    </location>
</feature>
<feature type="region of interest" description="Disordered" evidence="1">
    <location>
        <begin position="68"/>
        <end position="89"/>
    </location>
</feature>
<dbReference type="EMBL" id="KK853313">
    <property type="protein sequence ID" value="KDR08639.1"/>
    <property type="molecule type" value="Genomic_DNA"/>
</dbReference>
<proteinExistence type="predicted"/>
<keyword evidence="3" id="KW-1185">Reference proteome</keyword>